<proteinExistence type="predicted"/>
<name>A0A2N4UWA7_9GAMM</name>
<accession>A0A2N4UWA7</accession>
<reference evidence="1 2" key="1">
    <citation type="journal article" date="2018" name="Syst. Appl. Microbiol.">
        <title>Photobacterium carnosum sp. nov., isolated from spoiled modified atmosphere packaged poultry meat.</title>
        <authorList>
            <person name="Hilgarth M."/>
            <person name="Fuertes S."/>
            <person name="Ehrmann M."/>
            <person name="Vogel R.F."/>
        </authorList>
    </citation>
    <scope>NUCLEOTIDE SEQUENCE [LARGE SCALE GENOMIC DNA]</scope>
    <source>
        <strain evidence="1 2">TMW 2.2021</strain>
    </source>
</reference>
<gene>
    <name evidence="1" type="ORF">CIK00_03315</name>
</gene>
<organism evidence="1 2">
    <name type="scientific">Photobacterium carnosum</name>
    <dbReference type="NCBI Taxonomy" id="2023717"/>
    <lineage>
        <taxon>Bacteria</taxon>
        <taxon>Pseudomonadati</taxon>
        <taxon>Pseudomonadota</taxon>
        <taxon>Gammaproteobacteria</taxon>
        <taxon>Vibrionales</taxon>
        <taxon>Vibrionaceae</taxon>
        <taxon>Photobacterium</taxon>
    </lineage>
</organism>
<comment type="caution">
    <text evidence="1">The sequence shown here is derived from an EMBL/GenBank/DDBJ whole genome shotgun (WGS) entry which is preliminary data.</text>
</comment>
<evidence type="ECO:0000313" key="2">
    <source>
        <dbReference type="Proteomes" id="UP000234420"/>
    </source>
</evidence>
<dbReference type="RefSeq" id="WP_101767513.1">
    <property type="nucleotide sequence ID" value="NZ_BPPU01000003.1"/>
</dbReference>
<dbReference type="Proteomes" id="UP000234420">
    <property type="component" value="Unassembled WGS sequence"/>
</dbReference>
<dbReference type="GeneID" id="69966785"/>
<evidence type="ECO:0000313" key="1">
    <source>
        <dbReference type="EMBL" id="PLC59311.1"/>
    </source>
</evidence>
<protein>
    <submittedName>
        <fullName evidence="1">Uncharacterized protein</fullName>
    </submittedName>
</protein>
<dbReference type="AlphaFoldDB" id="A0A2N4UWA7"/>
<dbReference type="EMBL" id="NPIB01000002">
    <property type="protein sequence ID" value="PLC59311.1"/>
    <property type="molecule type" value="Genomic_DNA"/>
</dbReference>
<keyword evidence="2" id="KW-1185">Reference proteome</keyword>
<sequence length="64" mass="7210">MFNLNEIAFKHHKVVINKAIASKDPVDIDEAKEYLAVLLQEFDGSWFNTASFIGCSLVDIRILA</sequence>